<keyword evidence="3" id="KW-1185">Reference proteome</keyword>
<keyword evidence="1" id="KW-0472">Membrane</keyword>
<name>A0A2R8CK96_9GAMM</name>
<reference evidence="3" key="1">
    <citation type="submission" date="2018-03" db="EMBL/GenBank/DDBJ databases">
        <authorList>
            <person name="Navarro De La Torre S."/>
        </authorList>
    </citation>
    <scope>NUCLEOTIDE SEQUENCE [LARGE SCALE GENOMIC DNA]</scope>
    <source>
        <strain evidence="3">EAod3</strain>
    </source>
</reference>
<evidence type="ECO:0000313" key="3">
    <source>
        <dbReference type="Proteomes" id="UP000244934"/>
    </source>
</evidence>
<dbReference type="InterPro" id="IPR010331">
    <property type="entry name" value="ExoD"/>
</dbReference>
<dbReference type="AlphaFoldDB" id="A0A2R8CK96"/>
<feature type="transmembrane region" description="Helical" evidence="1">
    <location>
        <begin position="147"/>
        <end position="164"/>
    </location>
</feature>
<protein>
    <recommendedName>
        <fullName evidence="4">Exopolysaccharide synthesis, ExoD</fullName>
    </recommendedName>
</protein>
<sequence>MAETIRLSELMTSLDKQHEGSEVSFDDLMTIFHSRSFGPLLVIPPVIALALPIFGLPTLCGVVTALVAIQQVMGRSNPWLPRRLRQLSINGQRFHRTVEKVNPWVMRLERLFRPRLAFMDNEVIHRVVAMFIVLISLSIPFVEPLPMGPALPCAMLMLVALGMLMRDGLAVLIGLVVAVGGMASLLLLL</sequence>
<feature type="transmembrane region" description="Helical" evidence="1">
    <location>
        <begin position="123"/>
        <end position="141"/>
    </location>
</feature>
<dbReference type="PANTHER" id="PTHR41795:SF1">
    <property type="entry name" value="EXOPOLYSACCHARIDE SYNTHESIS PROTEIN"/>
    <property type="match status" value="1"/>
</dbReference>
<dbReference type="PIRSF" id="PIRSF033239">
    <property type="entry name" value="ExoD"/>
    <property type="match status" value="1"/>
</dbReference>
<gene>
    <name evidence="2" type="ORF">KSP9073_01325</name>
</gene>
<accession>A0A2R8CK96</accession>
<organism evidence="2 3">
    <name type="scientific">Kushneria phyllosphaerae</name>
    <dbReference type="NCBI Taxonomy" id="2100822"/>
    <lineage>
        <taxon>Bacteria</taxon>
        <taxon>Pseudomonadati</taxon>
        <taxon>Pseudomonadota</taxon>
        <taxon>Gammaproteobacteria</taxon>
        <taxon>Oceanospirillales</taxon>
        <taxon>Halomonadaceae</taxon>
        <taxon>Kushneria</taxon>
    </lineage>
</organism>
<keyword evidence="1" id="KW-0812">Transmembrane</keyword>
<dbReference type="Proteomes" id="UP000244934">
    <property type="component" value="Unassembled WGS sequence"/>
</dbReference>
<proteinExistence type="predicted"/>
<evidence type="ECO:0000256" key="1">
    <source>
        <dbReference type="SAM" id="Phobius"/>
    </source>
</evidence>
<evidence type="ECO:0008006" key="4">
    <source>
        <dbReference type="Google" id="ProtNLM"/>
    </source>
</evidence>
<dbReference type="RefSeq" id="WP_165814183.1">
    <property type="nucleotide sequence ID" value="NZ_ONZI01000002.1"/>
</dbReference>
<keyword evidence="1" id="KW-1133">Transmembrane helix</keyword>
<dbReference type="EMBL" id="ONZI01000002">
    <property type="protein sequence ID" value="SPJ33320.1"/>
    <property type="molecule type" value="Genomic_DNA"/>
</dbReference>
<evidence type="ECO:0000313" key="2">
    <source>
        <dbReference type="EMBL" id="SPJ33320.1"/>
    </source>
</evidence>
<feature type="transmembrane region" description="Helical" evidence="1">
    <location>
        <begin position="169"/>
        <end position="188"/>
    </location>
</feature>
<dbReference type="Pfam" id="PF06055">
    <property type="entry name" value="ExoD"/>
    <property type="match status" value="1"/>
</dbReference>
<dbReference type="PANTHER" id="PTHR41795">
    <property type="entry name" value="EXOPOLYSACCHARIDE SYNTHESIS PROTEIN"/>
    <property type="match status" value="1"/>
</dbReference>
<feature type="transmembrane region" description="Helical" evidence="1">
    <location>
        <begin position="46"/>
        <end position="69"/>
    </location>
</feature>